<evidence type="ECO:0000313" key="2">
    <source>
        <dbReference type="EMBL" id="GBO04847.1"/>
    </source>
</evidence>
<dbReference type="AlphaFoldDB" id="A0A4Y2TZS9"/>
<name>A0A4Y2TZS9_ARAVE</name>
<gene>
    <name evidence="2" type="ORF">AVEN_124636_1</name>
</gene>
<dbReference type="EMBL" id="BGPR01031647">
    <property type="protein sequence ID" value="GBO04847.1"/>
    <property type="molecule type" value="Genomic_DNA"/>
</dbReference>
<sequence length="97" mass="10455">MYGRLVLWKPIANPWLNKLLESWKASSNSSELFSKEDSRFEARLFQRISLNVGLVHIKSNVEGQPSTVGVAQQFGKGGPAQVSSSSSDHGSKGGGPP</sequence>
<keyword evidence="3" id="KW-1185">Reference proteome</keyword>
<organism evidence="2 3">
    <name type="scientific">Araneus ventricosus</name>
    <name type="common">Orbweaver spider</name>
    <name type="synonym">Epeira ventricosa</name>
    <dbReference type="NCBI Taxonomy" id="182803"/>
    <lineage>
        <taxon>Eukaryota</taxon>
        <taxon>Metazoa</taxon>
        <taxon>Ecdysozoa</taxon>
        <taxon>Arthropoda</taxon>
        <taxon>Chelicerata</taxon>
        <taxon>Arachnida</taxon>
        <taxon>Araneae</taxon>
        <taxon>Araneomorphae</taxon>
        <taxon>Entelegynae</taxon>
        <taxon>Araneoidea</taxon>
        <taxon>Araneidae</taxon>
        <taxon>Araneus</taxon>
    </lineage>
</organism>
<evidence type="ECO:0000313" key="3">
    <source>
        <dbReference type="Proteomes" id="UP000499080"/>
    </source>
</evidence>
<feature type="region of interest" description="Disordered" evidence="1">
    <location>
        <begin position="69"/>
        <end position="97"/>
    </location>
</feature>
<dbReference type="Proteomes" id="UP000499080">
    <property type="component" value="Unassembled WGS sequence"/>
</dbReference>
<proteinExistence type="predicted"/>
<evidence type="ECO:0000256" key="1">
    <source>
        <dbReference type="SAM" id="MobiDB-lite"/>
    </source>
</evidence>
<accession>A0A4Y2TZS9</accession>
<reference evidence="2 3" key="1">
    <citation type="journal article" date="2019" name="Sci. Rep.">
        <title>Orb-weaving spider Araneus ventricosus genome elucidates the spidroin gene catalogue.</title>
        <authorList>
            <person name="Kono N."/>
            <person name="Nakamura H."/>
            <person name="Ohtoshi R."/>
            <person name="Moran D.A.P."/>
            <person name="Shinohara A."/>
            <person name="Yoshida Y."/>
            <person name="Fujiwara M."/>
            <person name="Mori M."/>
            <person name="Tomita M."/>
            <person name="Arakawa K."/>
        </authorList>
    </citation>
    <scope>NUCLEOTIDE SEQUENCE [LARGE SCALE GENOMIC DNA]</scope>
</reference>
<comment type="caution">
    <text evidence="2">The sequence shown here is derived from an EMBL/GenBank/DDBJ whole genome shotgun (WGS) entry which is preliminary data.</text>
</comment>
<protein>
    <submittedName>
        <fullName evidence="2">Uncharacterized protein</fullName>
    </submittedName>
</protein>